<organism evidence="1">
    <name type="scientific">Picea glauca</name>
    <name type="common">White spruce</name>
    <name type="synonym">Pinus glauca</name>
    <dbReference type="NCBI Taxonomy" id="3330"/>
    <lineage>
        <taxon>Eukaryota</taxon>
        <taxon>Viridiplantae</taxon>
        <taxon>Streptophyta</taxon>
        <taxon>Embryophyta</taxon>
        <taxon>Tracheophyta</taxon>
        <taxon>Spermatophyta</taxon>
        <taxon>Pinopsida</taxon>
        <taxon>Pinidae</taxon>
        <taxon>Conifers I</taxon>
        <taxon>Pinales</taxon>
        <taxon>Pinaceae</taxon>
        <taxon>Picea</taxon>
    </lineage>
</organism>
<name>A0A101M3D9_PICGL</name>
<comment type="caution">
    <text evidence="1">The sequence shown here is derived from an EMBL/GenBank/DDBJ whole genome shotgun (WGS) entry which is preliminary data.</text>
</comment>
<evidence type="ECO:0000313" key="1">
    <source>
        <dbReference type="EMBL" id="KUM50192.1"/>
    </source>
</evidence>
<keyword evidence="1" id="KW-0496">Mitochondrion</keyword>
<gene>
    <name evidence="1" type="ORF">ABT39_MTgene35</name>
</gene>
<dbReference type="EMBL" id="LKAM01000001">
    <property type="protein sequence ID" value="KUM50192.1"/>
    <property type="molecule type" value="Genomic_DNA"/>
</dbReference>
<accession>A0A101M3D9</accession>
<dbReference type="AlphaFoldDB" id="A0A101M3D9"/>
<sequence length="81" mass="9188">MFYVDWASFLVQGFFLAKEVRQVIGFGLKAPGERLASSSVYRFLLPGERFKAKGERLQAKGERLQASVDLAWLFMKAKGRS</sequence>
<reference evidence="1" key="1">
    <citation type="journal article" date="2015" name="Genome Biol. Evol.">
        <title>Organellar Genomes of White Spruce (Picea glauca): Assembly and Annotation.</title>
        <authorList>
            <person name="Jackman S.D."/>
            <person name="Warren R.L."/>
            <person name="Gibb E.A."/>
            <person name="Vandervalk B.P."/>
            <person name="Mohamadi H."/>
            <person name="Chu J."/>
            <person name="Raymond A."/>
            <person name="Pleasance S."/>
            <person name="Coope R."/>
            <person name="Wildung M.R."/>
            <person name="Ritland C.E."/>
            <person name="Bousquet J."/>
            <person name="Jones S.J."/>
            <person name="Bohlmann J."/>
            <person name="Birol I."/>
        </authorList>
    </citation>
    <scope>NUCLEOTIDE SEQUENCE [LARGE SCALE GENOMIC DNA]</scope>
    <source>
        <tissue evidence="1">Flushing bud</tissue>
    </source>
</reference>
<geneLocation type="mitochondrion" evidence="1"/>
<proteinExistence type="predicted"/>
<protein>
    <submittedName>
        <fullName evidence="1">Uncharacterized protein</fullName>
    </submittedName>
</protein>